<organism evidence="1 2">
    <name type="scientific">Artomyces pyxidatus</name>
    <dbReference type="NCBI Taxonomy" id="48021"/>
    <lineage>
        <taxon>Eukaryota</taxon>
        <taxon>Fungi</taxon>
        <taxon>Dikarya</taxon>
        <taxon>Basidiomycota</taxon>
        <taxon>Agaricomycotina</taxon>
        <taxon>Agaricomycetes</taxon>
        <taxon>Russulales</taxon>
        <taxon>Auriscalpiaceae</taxon>
        <taxon>Artomyces</taxon>
    </lineage>
</organism>
<evidence type="ECO:0000313" key="1">
    <source>
        <dbReference type="EMBL" id="KAI0060029.1"/>
    </source>
</evidence>
<dbReference type="Proteomes" id="UP000814140">
    <property type="component" value="Unassembled WGS sequence"/>
</dbReference>
<name>A0ACB8SUI5_9AGAM</name>
<reference evidence="1" key="2">
    <citation type="journal article" date="2022" name="New Phytol.">
        <title>Evolutionary transition to the ectomycorrhizal habit in the genomes of a hyperdiverse lineage of mushroom-forming fungi.</title>
        <authorList>
            <person name="Looney B."/>
            <person name="Miyauchi S."/>
            <person name="Morin E."/>
            <person name="Drula E."/>
            <person name="Courty P.E."/>
            <person name="Kohler A."/>
            <person name="Kuo A."/>
            <person name="LaButti K."/>
            <person name="Pangilinan J."/>
            <person name="Lipzen A."/>
            <person name="Riley R."/>
            <person name="Andreopoulos W."/>
            <person name="He G."/>
            <person name="Johnson J."/>
            <person name="Nolan M."/>
            <person name="Tritt A."/>
            <person name="Barry K.W."/>
            <person name="Grigoriev I.V."/>
            <person name="Nagy L.G."/>
            <person name="Hibbett D."/>
            <person name="Henrissat B."/>
            <person name="Matheny P.B."/>
            <person name="Labbe J."/>
            <person name="Martin F.M."/>
        </authorList>
    </citation>
    <scope>NUCLEOTIDE SEQUENCE</scope>
    <source>
        <strain evidence="1">HHB10654</strain>
    </source>
</reference>
<proteinExistence type="predicted"/>
<evidence type="ECO:0000313" key="2">
    <source>
        <dbReference type="Proteomes" id="UP000814140"/>
    </source>
</evidence>
<gene>
    <name evidence="1" type="ORF">BV25DRAFT_1808082</name>
</gene>
<sequence>MPRISRIVPLLAVLIGGVAVCWSVLRKGPLTIAINIPSGVDVQINGVPPQSHGSSSSSSNSVPPRVPSSKNTKSARRDAPKSSGPVVTAITAFHHYSHSALQHITHRRARFDKLPEEHLPLADAIGYTQHFSDQERGVKANAPLFRAIADNARELYGYTAGEQAEEVHYELVSDFMGHVVRDWSEEGAAERARIFPPILQALRRELAGVVGPKRVLVPGFGLGRLAHEIANDNDYIVDANELDYGSVIGYKFLVNKTTSVFQHTLYPFINKWTHQRSATGRFNAVRFPDMLPTSPVNLIEGNFLTKFPQAEQYDAVVSLFFIDVSENVIDFLANIHRLLKPGGLWVNLGPLKWGDHSQLQLSAEEVIKLAGLIGLDVDVGSHQSIKAVYAQQADSLLEFTYVTQFWTARKRV</sequence>
<dbReference type="EMBL" id="MU277222">
    <property type="protein sequence ID" value="KAI0060029.1"/>
    <property type="molecule type" value="Genomic_DNA"/>
</dbReference>
<comment type="caution">
    <text evidence="1">The sequence shown here is derived from an EMBL/GenBank/DDBJ whole genome shotgun (WGS) entry which is preliminary data.</text>
</comment>
<keyword evidence="2" id="KW-1185">Reference proteome</keyword>
<protein>
    <submittedName>
        <fullName evidence="1">N2227-domain-containing protein</fullName>
    </submittedName>
</protein>
<reference evidence="1" key="1">
    <citation type="submission" date="2021-03" db="EMBL/GenBank/DDBJ databases">
        <authorList>
            <consortium name="DOE Joint Genome Institute"/>
            <person name="Ahrendt S."/>
            <person name="Looney B.P."/>
            <person name="Miyauchi S."/>
            <person name="Morin E."/>
            <person name="Drula E."/>
            <person name="Courty P.E."/>
            <person name="Chicoki N."/>
            <person name="Fauchery L."/>
            <person name="Kohler A."/>
            <person name="Kuo A."/>
            <person name="Labutti K."/>
            <person name="Pangilinan J."/>
            <person name="Lipzen A."/>
            <person name="Riley R."/>
            <person name="Andreopoulos W."/>
            <person name="He G."/>
            <person name="Johnson J."/>
            <person name="Barry K.W."/>
            <person name="Grigoriev I.V."/>
            <person name="Nagy L."/>
            <person name="Hibbett D."/>
            <person name="Henrissat B."/>
            <person name="Matheny P.B."/>
            <person name="Labbe J."/>
            <person name="Martin F."/>
        </authorList>
    </citation>
    <scope>NUCLEOTIDE SEQUENCE</scope>
    <source>
        <strain evidence="1">HHB10654</strain>
    </source>
</reference>
<accession>A0ACB8SUI5</accession>